<dbReference type="GO" id="GO:0005634">
    <property type="term" value="C:nucleus"/>
    <property type="evidence" value="ECO:0007669"/>
    <property type="project" value="UniProtKB-SubCell"/>
</dbReference>
<feature type="non-terminal residue" evidence="4">
    <location>
        <position position="1"/>
    </location>
</feature>
<dbReference type="OrthoDB" id="2015447at2759"/>
<evidence type="ECO:0000256" key="1">
    <source>
        <dbReference type="ARBA" id="ARBA00004123"/>
    </source>
</evidence>
<dbReference type="Proteomes" id="UP000770015">
    <property type="component" value="Unassembled WGS sequence"/>
</dbReference>
<proteinExistence type="predicted"/>
<evidence type="ECO:0000313" key="4">
    <source>
        <dbReference type="EMBL" id="KAH6675234.1"/>
    </source>
</evidence>
<reference evidence="4" key="1">
    <citation type="journal article" date="2021" name="Nat. Commun.">
        <title>Genetic determinants of endophytism in the Arabidopsis root mycobiome.</title>
        <authorList>
            <person name="Mesny F."/>
            <person name="Miyauchi S."/>
            <person name="Thiergart T."/>
            <person name="Pickel B."/>
            <person name="Atanasova L."/>
            <person name="Karlsson M."/>
            <person name="Huettel B."/>
            <person name="Barry K.W."/>
            <person name="Haridas S."/>
            <person name="Chen C."/>
            <person name="Bauer D."/>
            <person name="Andreopoulos W."/>
            <person name="Pangilinan J."/>
            <person name="LaButti K."/>
            <person name="Riley R."/>
            <person name="Lipzen A."/>
            <person name="Clum A."/>
            <person name="Drula E."/>
            <person name="Henrissat B."/>
            <person name="Kohler A."/>
            <person name="Grigoriev I.V."/>
            <person name="Martin F.M."/>
            <person name="Hacquard S."/>
        </authorList>
    </citation>
    <scope>NUCLEOTIDE SEQUENCE</scope>
    <source>
        <strain evidence="4">MPI-SDFR-AT-0117</strain>
    </source>
</reference>
<feature type="region of interest" description="Disordered" evidence="3">
    <location>
        <begin position="1"/>
        <end position="107"/>
    </location>
</feature>
<feature type="compositionally biased region" description="Polar residues" evidence="3">
    <location>
        <begin position="165"/>
        <end position="185"/>
    </location>
</feature>
<feature type="compositionally biased region" description="Basic and acidic residues" evidence="3">
    <location>
        <begin position="187"/>
        <end position="207"/>
    </location>
</feature>
<evidence type="ECO:0000313" key="5">
    <source>
        <dbReference type="Proteomes" id="UP000770015"/>
    </source>
</evidence>
<gene>
    <name evidence="4" type="ORF">F5X68DRAFT_246384</name>
</gene>
<feature type="region of interest" description="Disordered" evidence="3">
    <location>
        <begin position="165"/>
        <end position="226"/>
    </location>
</feature>
<comment type="subcellular location">
    <subcellularLocation>
        <location evidence="1">Nucleus</location>
    </subcellularLocation>
</comment>
<accession>A0A9P8V486</accession>
<protein>
    <submittedName>
        <fullName evidence="4">Uncharacterized protein</fullName>
    </submittedName>
</protein>
<dbReference type="InterPro" id="IPR021858">
    <property type="entry name" value="Fun_TF"/>
</dbReference>
<sequence length="600" mass="67084">PRQFKFVGAYSRKRRRKKAPPPAAPKEQQQLEAPVTPKSPPVADVSRPRPRPSLGLDNDNRHDKITAARTSPLESMGQPQVPTPSNCQMSLPHPPPHQQPPEGPEAVNWADSDGGLMHLFQDASADFPFPFDPMNLEFGADVGRYAMPTLFPDMAIGPFNPFNFGQLQFGGSPSTDSSNPTQPQPADQHDLHQGEGDDDYEHGPREEAGEDDMSMYPSMPDDITLAPLETHPATQSGISHTISQLLTRYDEEFCVLPLTHDFEANPFRFDPKTGRGSQLLLHCILAVSYKHIGRDTGAYQREANKHKRTAFRMLKDVEGEMSQGPVRANFLDALLILMTLDARIEMLVWWDVTLALTTRRGCVLSEDTVLSLLGPDGSSAEASFYSVSGCPRDLFVHMVRLASYAREHEVMAGMRCVRFDMTPVLETAKAIRAWQNPRSAGGEQDKEDESEVEIAAKDSHYGEDMYHCAEAWRWALLVYIERVFRTDRGGDRQAVLDLLARRTLNHVASCRRSSMLQKQLLLPVFLGGCETKDPDLRAQARAYCVWWNEKSRYDMFLTAGGLLEEVWAAEGDPRVWWGPMMDQKANEGGGAAVSKQYLFG</sequence>
<dbReference type="AlphaFoldDB" id="A0A9P8V486"/>
<keyword evidence="5" id="KW-1185">Reference proteome</keyword>
<dbReference type="PANTHER" id="PTHR37534:SF46">
    <property type="entry name" value="ZN(II)2CYS6 TRANSCRIPTION FACTOR (EUROFUNG)"/>
    <property type="match status" value="1"/>
</dbReference>
<dbReference type="PANTHER" id="PTHR37534">
    <property type="entry name" value="TRANSCRIPTIONAL ACTIVATOR PROTEIN UGA3"/>
    <property type="match status" value="1"/>
</dbReference>
<comment type="caution">
    <text evidence="4">The sequence shown here is derived from an EMBL/GenBank/DDBJ whole genome shotgun (WGS) entry which is preliminary data.</text>
</comment>
<evidence type="ECO:0000256" key="3">
    <source>
        <dbReference type="SAM" id="MobiDB-lite"/>
    </source>
</evidence>
<evidence type="ECO:0000256" key="2">
    <source>
        <dbReference type="ARBA" id="ARBA00023242"/>
    </source>
</evidence>
<dbReference type="EMBL" id="JAGSXJ010000025">
    <property type="protein sequence ID" value="KAH6675234.1"/>
    <property type="molecule type" value="Genomic_DNA"/>
</dbReference>
<feature type="compositionally biased region" description="Pro residues" evidence="3">
    <location>
        <begin position="92"/>
        <end position="103"/>
    </location>
</feature>
<organism evidence="4 5">
    <name type="scientific">Plectosphaerella plurivora</name>
    <dbReference type="NCBI Taxonomy" id="936078"/>
    <lineage>
        <taxon>Eukaryota</taxon>
        <taxon>Fungi</taxon>
        <taxon>Dikarya</taxon>
        <taxon>Ascomycota</taxon>
        <taxon>Pezizomycotina</taxon>
        <taxon>Sordariomycetes</taxon>
        <taxon>Hypocreomycetidae</taxon>
        <taxon>Glomerellales</taxon>
        <taxon>Plectosphaerellaceae</taxon>
        <taxon>Plectosphaerella</taxon>
    </lineage>
</organism>
<feature type="compositionally biased region" description="Polar residues" evidence="3">
    <location>
        <begin position="68"/>
        <end position="89"/>
    </location>
</feature>
<keyword evidence="2" id="KW-0539">Nucleus</keyword>
<name>A0A9P8V486_9PEZI</name>
<dbReference type="Pfam" id="PF11951">
    <property type="entry name" value="Fungal_trans_2"/>
    <property type="match status" value="1"/>
</dbReference>